<evidence type="ECO:0000313" key="2">
    <source>
        <dbReference type="EMBL" id="CAE0315423.1"/>
    </source>
</evidence>
<name>A0A7S3I6V8_9SPIT</name>
<gene>
    <name evidence="2" type="ORF">FEHR0123_LOCUS10351</name>
</gene>
<feature type="compositionally biased region" description="Basic and acidic residues" evidence="1">
    <location>
        <begin position="93"/>
        <end position="109"/>
    </location>
</feature>
<organism evidence="2">
    <name type="scientific">Favella ehrenbergii</name>
    <dbReference type="NCBI Taxonomy" id="182087"/>
    <lineage>
        <taxon>Eukaryota</taxon>
        <taxon>Sar</taxon>
        <taxon>Alveolata</taxon>
        <taxon>Ciliophora</taxon>
        <taxon>Intramacronucleata</taxon>
        <taxon>Spirotrichea</taxon>
        <taxon>Choreotrichia</taxon>
        <taxon>Tintinnida</taxon>
        <taxon>Xystonellidae</taxon>
        <taxon>Favella</taxon>
    </lineage>
</organism>
<dbReference type="EMBL" id="HBIE01034213">
    <property type="protein sequence ID" value="CAE0315423.1"/>
    <property type="molecule type" value="Transcribed_RNA"/>
</dbReference>
<reference evidence="2" key="1">
    <citation type="submission" date="2021-01" db="EMBL/GenBank/DDBJ databases">
        <authorList>
            <person name="Corre E."/>
            <person name="Pelletier E."/>
            <person name="Niang G."/>
            <person name="Scheremetjew M."/>
            <person name="Finn R."/>
            <person name="Kale V."/>
            <person name="Holt S."/>
            <person name="Cochrane G."/>
            <person name="Meng A."/>
            <person name="Brown T."/>
            <person name="Cohen L."/>
        </authorList>
    </citation>
    <scope>NUCLEOTIDE SEQUENCE</scope>
    <source>
        <strain evidence="2">Fehren 1</strain>
    </source>
</reference>
<dbReference type="AlphaFoldDB" id="A0A7S3I6V8"/>
<protein>
    <submittedName>
        <fullName evidence="2">Uncharacterized protein</fullName>
    </submittedName>
</protein>
<accession>A0A7S3I6V8</accession>
<evidence type="ECO:0000256" key="1">
    <source>
        <dbReference type="SAM" id="MobiDB-lite"/>
    </source>
</evidence>
<feature type="compositionally biased region" description="Basic and acidic residues" evidence="1">
    <location>
        <begin position="1"/>
        <end position="32"/>
    </location>
</feature>
<sequence>MHDFRRKMVDQILKEREKLPGYHDTNKKDEKSQMTSASTADPSPCSRMTYQEKEVRDNFTSYMSEIVSKNGEGGSKKDKSLEAMKKRANKAIEGAKRYKSHFTEKMKEEAAEEEERTSRMQRASIGSGKNEY</sequence>
<feature type="compositionally biased region" description="Polar residues" evidence="1">
    <location>
        <begin position="33"/>
        <end position="49"/>
    </location>
</feature>
<feature type="region of interest" description="Disordered" evidence="1">
    <location>
        <begin position="66"/>
        <end position="132"/>
    </location>
</feature>
<proteinExistence type="predicted"/>
<feature type="compositionally biased region" description="Basic and acidic residues" evidence="1">
    <location>
        <begin position="74"/>
        <end position="85"/>
    </location>
</feature>
<feature type="region of interest" description="Disordered" evidence="1">
    <location>
        <begin position="1"/>
        <end position="52"/>
    </location>
</feature>